<feature type="chain" id="PRO_5039027771" description="Lipoprotein" evidence="1">
    <location>
        <begin position="18"/>
        <end position="162"/>
    </location>
</feature>
<organism evidence="2 3">
    <name type="scientific">Leekyejoonella antrihumi</name>
    <dbReference type="NCBI Taxonomy" id="1660198"/>
    <lineage>
        <taxon>Bacteria</taxon>
        <taxon>Bacillati</taxon>
        <taxon>Actinomycetota</taxon>
        <taxon>Actinomycetes</taxon>
        <taxon>Micrococcales</taxon>
        <taxon>Dermacoccaceae</taxon>
        <taxon>Leekyejoonella</taxon>
    </lineage>
</organism>
<dbReference type="Proteomes" id="UP000320244">
    <property type="component" value="Unassembled WGS sequence"/>
</dbReference>
<evidence type="ECO:0008006" key="4">
    <source>
        <dbReference type="Google" id="ProtNLM"/>
    </source>
</evidence>
<evidence type="ECO:0000313" key="3">
    <source>
        <dbReference type="Proteomes" id="UP000320244"/>
    </source>
</evidence>
<accession>A0A563E2S4</accession>
<keyword evidence="3" id="KW-1185">Reference proteome</keyword>
<dbReference type="RefSeq" id="WP_146316367.1">
    <property type="nucleotide sequence ID" value="NZ_VCQV01000009.1"/>
</dbReference>
<dbReference type="AlphaFoldDB" id="A0A563E2S4"/>
<proteinExistence type="predicted"/>
<protein>
    <recommendedName>
        <fullName evidence="4">Lipoprotein</fullName>
    </recommendedName>
</protein>
<name>A0A563E2S4_9MICO</name>
<dbReference type="EMBL" id="VCQV01000009">
    <property type="protein sequence ID" value="TWP36826.1"/>
    <property type="molecule type" value="Genomic_DNA"/>
</dbReference>
<sequence length="162" mass="16026">MMSHRGFAFVAATTVLAAVTAGCSAGNDATPAGASSGESVQFSCCTAADISAVRHPGETFKMHWIRTSYPVSAGHSPASVVLGVSLSVGYRDVAALKAANGGAPGGRAAATPIHTSDTAGAGPVSTVTIPSTATSGFYDLTTTVTSDGGRSSGDHIIRVAAR</sequence>
<dbReference type="PROSITE" id="PS51257">
    <property type="entry name" value="PROKAR_LIPOPROTEIN"/>
    <property type="match status" value="1"/>
</dbReference>
<reference evidence="2 3" key="2">
    <citation type="submission" date="2019-08" db="EMBL/GenBank/DDBJ databases">
        <title>Jejuicoccus antrihumi gen. nov., sp. nov., a new member of the family Dermacoccaceae isolated from a cave.</title>
        <authorList>
            <person name="Schumann P."/>
            <person name="Kim I.S."/>
        </authorList>
    </citation>
    <scope>NUCLEOTIDE SEQUENCE [LARGE SCALE GENOMIC DNA]</scope>
    <source>
        <strain evidence="2 3">C5-26</strain>
    </source>
</reference>
<dbReference type="OrthoDB" id="3384350at2"/>
<evidence type="ECO:0000313" key="2">
    <source>
        <dbReference type="EMBL" id="TWP36826.1"/>
    </source>
</evidence>
<comment type="caution">
    <text evidence="2">The sequence shown here is derived from an EMBL/GenBank/DDBJ whole genome shotgun (WGS) entry which is preliminary data.</text>
</comment>
<reference evidence="2 3" key="1">
    <citation type="submission" date="2019-05" db="EMBL/GenBank/DDBJ databases">
        <authorList>
            <person name="Lee S.D."/>
        </authorList>
    </citation>
    <scope>NUCLEOTIDE SEQUENCE [LARGE SCALE GENOMIC DNA]</scope>
    <source>
        <strain evidence="2 3">C5-26</strain>
    </source>
</reference>
<keyword evidence="1" id="KW-0732">Signal</keyword>
<gene>
    <name evidence="2" type="ORF">FGL98_08710</name>
</gene>
<evidence type="ECO:0000256" key="1">
    <source>
        <dbReference type="SAM" id="SignalP"/>
    </source>
</evidence>
<feature type="signal peptide" evidence="1">
    <location>
        <begin position="1"/>
        <end position="17"/>
    </location>
</feature>